<dbReference type="SUPFAM" id="SSF53335">
    <property type="entry name" value="S-adenosyl-L-methionine-dependent methyltransferases"/>
    <property type="match status" value="1"/>
</dbReference>
<dbReference type="GO" id="GO:0008168">
    <property type="term" value="F:methyltransferase activity"/>
    <property type="evidence" value="ECO:0007669"/>
    <property type="project" value="UniProtKB-KW"/>
</dbReference>
<dbReference type="PANTHER" id="PTHR43861:SF3">
    <property type="entry name" value="PUTATIVE (AFU_ORTHOLOGUE AFUA_2G14390)-RELATED"/>
    <property type="match status" value="1"/>
</dbReference>
<dbReference type="EMBL" id="CP133218">
    <property type="protein sequence ID" value="WML89557.1"/>
    <property type="molecule type" value="Genomic_DNA"/>
</dbReference>
<accession>A0ABY9MMI1</accession>
<keyword evidence="2" id="KW-0489">Methyltransferase</keyword>
<name>A0ABY9MMI1_9GAMM</name>
<reference evidence="2 3" key="1">
    <citation type="submission" date="2023-08" db="EMBL/GenBank/DDBJ databases">
        <title>New molecular markers tilS and rpoB for phylogenetic and monitoring studies of the genus Thiothrix biodiversity.</title>
        <authorList>
            <person name="Ravin N.V."/>
            <person name="Smolyakov D."/>
            <person name="Markov N.D."/>
            <person name="Beletsky A.V."/>
            <person name="Mardanov A.V."/>
            <person name="Rudenko T.S."/>
            <person name="Grabovich M.Y."/>
        </authorList>
    </citation>
    <scope>NUCLEOTIDE SEQUENCE [LARGE SCALE GENOMIC DNA]</scope>
    <source>
        <strain evidence="2 3">MK1</strain>
    </source>
</reference>
<gene>
    <name evidence="2" type="ORF">RCF98_11305</name>
</gene>
<evidence type="ECO:0000256" key="1">
    <source>
        <dbReference type="ARBA" id="ARBA00022679"/>
    </source>
</evidence>
<keyword evidence="3" id="KW-1185">Reference proteome</keyword>
<evidence type="ECO:0000313" key="2">
    <source>
        <dbReference type="EMBL" id="WML89557.1"/>
    </source>
</evidence>
<dbReference type="RefSeq" id="WP_308893835.1">
    <property type="nucleotide sequence ID" value="NZ_CP133218.1"/>
</dbReference>
<dbReference type="Proteomes" id="UP001236657">
    <property type="component" value="Chromosome"/>
</dbReference>
<proteinExistence type="predicted"/>
<dbReference type="Gene3D" id="3.40.50.150">
    <property type="entry name" value="Vaccinia Virus protein VP39"/>
    <property type="match status" value="1"/>
</dbReference>
<keyword evidence="1" id="KW-0808">Transferase</keyword>
<dbReference type="PANTHER" id="PTHR43861">
    <property type="entry name" value="TRANS-ACONITATE 2-METHYLTRANSFERASE-RELATED"/>
    <property type="match status" value="1"/>
</dbReference>
<dbReference type="Pfam" id="PF13489">
    <property type="entry name" value="Methyltransf_23"/>
    <property type="match status" value="1"/>
</dbReference>
<organism evidence="2 3">
    <name type="scientific">Thiothrix lacustris</name>
    <dbReference type="NCBI Taxonomy" id="525917"/>
    <lineage>
        <taxon>Bacteria</taxon>
        <taxon>Pseudomonadati</taxon>
        <taxon>Pseudomonadota</taxon>
        <taxon>Gammaproteobacteria</taxon>
        <taxon>Thiotrichales</taxon>
        <taxon>Thiotrichaceae</taxon>
        <taxon>Thiothrix</taxon>
    </lineage>
</organism>
<evidence type="ECO:0000313" key="3">
    <source>
        <dbReference type="Proteomes" id="UP001236657"/>
    </source>
</evidence>
<dbReference type="GO" id="GO:0032259">
    <property type="term" value="P:methylation"/>
    <property type="evidence" value="ECO:0007669"/>
    <property type="project" value="UniProtKB-KW"/>
</dbReference>
<protein>
    <submittedName>
        <fullName evidence="2">Methyltransferase domain-containing protein</fullName>
    </submittedName>
</protein>
<sequence>MNTSSAIATIVKPHCYSCGSSGRSLYKNLPDRLFQVTGSWNLDICTNDACQLVWLNPMPAENDLPKLYENYYTHDTPAPKKANGFVNVFREGCADYIARTYGYTHPLSTWLSTGIGYLIRLNPAWTANLDFSAFYTQAIPAGKLLEIGCGSGQMLQAMQALGWDVTGVDFDPKSVSAARKLGLTVQQGDISQQDFLAESFDVIVMSHVIEHLPDPIATLRACHRLLRPNGKLVAITPNTAGYIYRCFKQYSRHLEPPRHLHLFRQEPLQDIAIQAGFKQAECISTIRDFGGLWWASTNIKRNGKHRMGERAPFGTKLIASLLAIVAGYALKLGIGEGDEIVLTAQK</sequence>
<dbReference type="InterPro" id="IPR029063">
    <property type="entry name" value="SAM-dependent_MTases_sf"/>
</dbReference>
<dbReference type="CDD" id="cd02440">
    <property type="entry name" value="AdoMet_MTases"/>
    <property type="match status" value="1"/>
</dbReference>